<feature type="transmembrane region" description="Helical" evidence="1">
    <location>
        <begin position="44"/>
        <end position="64"/>
    </location>
</feature>
<dbReference type="Proteomes" id="UP000286268">
    <property type="component" value="Chromosome"/>
</dbReference>
<keyword evidence="3" id="KW-1185">Reference proteome</keyword>
<organism evidence="2 3">
    <name type="scientific">Clostridium manihotivorum</name>
    <dbReference type="NCBI Taxonomy" id="2320868"/>
    <lineage>
        <taxon>Bacteria</taxon>
        <taxon>Bacillati</taxon>
        <taxon>Bacillota</taxon>
        <taxon>Clostridia</taxon>
        <taxon>Eubacteriales</taxon>
        <taxon>Clostridiaceae</taxon>
        <taxon>Clostridium</taxon>
    </lineage>
</organism>
<evidence type="ECO:0000256" key="1">
    <source>
        <dbReference type="SAM" id="Phobius"/>
    </source>
</evidence>
<keyword evidence="1" id="KW-1133">Transmembrane helix</keyword>
<keyword evidence="1" id="KW-0812">Transmembrane</keyword>
<feature type="transmembrane region" description="Helical" evidence="1">
    <location>
        <begin position="76"/>
        <end position="109"/>
    </location>
</feature>
<evidence type="ECO:0000313" key="3">
    <source>
        <dbReference type="Proteomes" id="UP000286268"/>
    </source>
</evidence>
<name>A0A3R5UH05_9CLOT</name>
<gene>
    <name evidence="2" type="ORF">C1I91_18710</name>
</gene>
<feature type="transmembrane region" description="Helical" evidence="1">
    <location>
        <begin position="121"/>
        <end position="141"/>
    </location>
</feature>
<keyword evidence="1" id="KW-0472">Membrane</keyword>
<accession>A0A3R5UH05</accession>
<reference evidence="2 3" key="1">
    <citation type="submission" date="2018-01" db="EMBL/GenBank/DDBJ databases">
        <title>Genome Sequencing and Assembly of Anaerobacter polyendosporus strain CT4.</title>
        <authorList>
            <person name="Tachaapaikoon C."/>
            <person name="Sutheeworapong S."/>
            <person name="Jenjaroenpun P."/>
            <person name="Wongsurawat T."/>
            <person name="Nookeaw I."/>
            <person name="Cheawchanlertfa P."/>
            <person name="Kosugi A."/>
            <person name="Cheevadhanarak S."/>
            <person name="Ratanakhanokchai K."/>
        </authorList>
    </citation>
    <scope>NUCLEOTIDE SEQUENCE [LARGE SCALE GENOMIC DNA]</scope>
    <source>
        <strain evidence="2 3">CT4</strain>
    </source>
</reference>
<proteinExistence type="predicted"/>
<evidence type="ECO:0000313" key="2">
    <source>
        <dbReference type="EMBL" id="QAA33514.1"/>
    </source>
</evidence>
<sequence length="148" mass="16905">MFQTLLIFGLFYLLFTGVISIVLYIILAYSLYKMAVRQGLENSWIAWIPIAQLYILGKLIRTVQVFDWEIPSAEVILPVAGIIVLIFNHVHFLGGLLSLANYILVLFALNKLYKLYRPEKATLYTVLSIFGVTVPFILLSLKDYDQIS</sequence>
<dbReference type="KEGG" id="cmah:C1I91_18710"/>
<dbReference type="OrthoDB" id="1932768at2"/>
<feature type="transmembrane region" description="Helical" evidence="1">
    <location>
        <begin position="6"/>
        <end position="32"/>
    </location>
</feature>
<dbReference type="AlphaFoldDB" id="A0A3R5UH05"/>
<protein>
    <submittedName>
        <fullName evidence="2">Uncharacterized protein</fullName>
    </submittedName>
</protein>
<dbReference type="EMBL" id="CP025746">
    <property type="protein sequence ID" value="QAA33514.1"/>
    <property type="molecule type" value="Genomic_DNA"/>
</dbReference>